<dbReference type="PANTHER" id="PTHR24198:SF165">
    <property type="entry name" value="ANKYRIN REPEAT-CONTAINING PROTEIN-RELATED"/>
    <property type="match status" value="1"/>
</dbReference>
<organism evidence="4 5">
    <name type="scientific">Lepraria finkii</name>
    <dbReference type="NCBI Taxonomy" id="1340010"/>
    <lineage>
        <taxon>Eukaryota</taxon>
        <taxon>Fungi</taxon>
        <taxon>Dikarya</taxon>
        <taxon>Ascomycota</taxon>
        <taxon>Pezizomycotina</taxon>
        <taxon>Lecanoromycetes</taxon>
        <taxon>OSLEUM clade</taxon>
        <taxon>Lecanoromycetidae</taxon>
        <taxon>Lecanorales</taxon>
        <taxon>Lecanorineae</taxon>
        <taxon>Stereocaulaceae</taxon>
        <taxon>Lepraria</taxon>
    </lineage>
</organism>
<dbReference type="Gene3D" id="1.25.40.20">
    <property type="entry name" value="Ankyrin repeat-containing domain"/>
    <property type="match status" value="2"/>
</dbReference>
<keyword evidence="1" id="KW-0677">Repeat</keyword>
<dbReference type="PANTHER" id="PTHR24198">
    <property type="entry name" value="ANKYRIN REPEAT AND PROTEIN KINASE DOMAIN-CONTAINING PROTEIN"/>
    <property type="match status" value="1"/>
</dbReference>
<proteinExistence type="predicted"/>
<dbReference type="Proteomes" id="UP001590951">
    <property type="component" value="Unassembled WGS sequence"/>
</dbReference>
<evidence type="ECO:0000313" key="4">
    <source>
        <dbReference type="EMBL" id="KAL2052663.1"/>
    </source>
</evidence>
<evidence type="ECO:0008006" key="6">
    <source>
        <dbReference type="Google" id="ProtNLM"/>
    </source>
</evidence>
<dbReference type="EMBL" id="JBHFEH010000026">
    <property type="protein sequence ID" value="KAL2052663.1"/>
    <property type="molecule type" value="Genomic_DNA"/>
</dbReference>
<keyword evidence="5" id="KW-1185">Reference proteome</keyword>
<feature type="repeat" description="ANK" evidence="3">
    <location>
        <begin position="32"/>
        <end position="64"/>
    </location>
</feature>
<dbReference type="Pfam" id="PF12796">
    <property type="entry name" value="Ank_2"/>
    <property type="match status" value="2"/>
</dbReference>
<sequence length="336" mass="35787">MSPLIGAVLTGRNDTVELLLHKGAPVKPPTVDGDSLLLMAAVSGHLNFRRLLIDRGASFARNNSGFTPLIAAATRDHDIMATLDNNGVTPPVAATARDHDIIAKTLLSHHDGIGAVNVVGVSALRLPALNGQENLIKILIEFNANVNATGFTGETALHRAAQKGHVSILSLLVAVGADPNAFTMRGSSAFATAAAYDQVETAERMAGFGADAVLIARGSKHLDTVRMLLSHGAHNEPGSDYEVGPRLLDERVLGQLKSWIDTCAVIALENRPEIVEFIKHVRKRLDATIEDNKRRALEEMGIGSGEEDKRLGHDEKAAVKRVDTAPEPAALGFIVL</sequence>
<evidence type="ECO:0000256" key="2">
    <source>
        <dbReference type="ARBA" id="ARBA00023043"/>
    </source>
</evidence>
<comment type="caution">
    <text evidence="4">The sequence shown here is derived from an EMBL/GenBank/DDBJ whole genome shotgun (WGS) entry which is preliminary data.</text>
</comment>
<feature type="repeat" description="ANK" evidence="3">
    <location>
        <begin position="119"/>
        <end position="151"/>
    </location>
</feature>
<dbReference type="InterPro" id="IPR002110">
    <property type="entry name" value="Ankyrin_rpt"/>
</dbReference>
<dbReference type="PRINTS" id="PR01415">
    <property type="entry name" value="ANKYRIN"/>
</dbReference>
<evidence type="ECO:0000313" key="5">
    <source>
        <dbReference type="Proteomes" id="UP001590951"/>
    </source>
</evidence>
<dbReference type="PROSITE" id="PS50088">
    <property type="entry name" value="ANK_REPEAT"/>
    <property type="match status" value="3"/>
</dbReference>
<evidence type="ECO:0000256" key="1">
    <source>
        <dbReference type="ARBA" id="ARBA00022737"/>
    </source>
</evidence>
<dbReference type="SUPFAM" id="SSF48403">
    <property type="entry name" value="Ankyrin repeat"/>
    <property type="match status" value="1"/>
</dbReference>
<dbReference type="PROSITE" id="PS50297">
    <property type="entry name" value="ANK_REP_REGION"/>
    <property type="match status" value="2"/>
</dbReference>
<accession>A0ABR4B462</accession>
<feature type="repeat" description="ANK" evidence="3">
    <location>
        <begin position="152"/>
        <end position="184"/>
    </location>
</feature>
<dbReference type="SMART" id="SM00248">
    <property type="entry name" value="ANK"/>
    <property type="match status" value="6"/>
</dbReference>
<dbReference type="InterPro" id="IPR036770">
    <property type="entry name" value="Ankyrin_rpt-contain_sf"/>
</dbReference>
<keyword evidence="2 3" id="KW-0040">ANK repeat</keyword>
<protein>
    <recommendedName>
        <fullName evidence="6">Ankyrin</fullName>
    </recommendedName>
</protein>
<gene>
    <name evidence="4" type="ORF">ABVK25_007223</name>
</gene>
<evidence type="ECO:0000256" key="3">
    <source>
        <dbReference type="PROSITE-ProRule" id="PRU00023"/>
    </source>
</evidence>
<reference evidence="4 5" key="1">
    <citation type="submission" date="2024-09" db="EMBL/GenBank/DDBJ databases">
        <title>Rethinking Asexuality: The Enigmatic Case of Functional Sexual Genes in Lepraria (Stereocaulaceae).</title>
        <authorList>
            <person name="Doellman M."/>
            <person name="Sun Y."/>
            <person name="Barcenas-Pena A."/>
            <person name="Lumbsch H.T."/>
            <person name="Grewe F."/>
        </authorList>
    </citation>
    <scope>NUCLEOTIDE SEQUENCE [LARGE SCALE GENOMIC DNA]</scope>
    <source>
        <strain evidence="4 5">Grewe 0041</strain>
    </source>
</reference>
<name>A0ABR4B462_9LECA</name>